<dbReference type="AlphaFoldDB" id="A0A6A7W9V7"/>
<dbReference type="Proteomes" id="UP000384372">
    <property type="component" value="Unassembled WGS sequence"/>
</dbReference>
<dbReference type="InterPro" id="IPR025366">
    <property type="entry name" value="DUF4270"/>
</dbReference>
<reference evidence="1 2" key="1">
    <citation type="submission" date="2019-09" db="EMBL/GenBank/DDBJ databases">
        <title>Distinct polysaccharide growth profiles of human intestinal Prevotella copri isolates.</title>
        <authorList>
            <person name="Fehlner-Peach H."/>
            <person name="Magnabosco C."/>
            <person name="Raghavan V."/>
            <person name="Scher J.U."/>
            <person name="Tett A."/>
            <person name="Cox L.M."/>
            <person name="Gottsegen C."/>
            <person name="Watters A."/>
            <person name="Wiltshire- Gordon J.D."/>
            <person name="Segata N."/>
            <person name="Bonneau R."/>
            <person name="Littman D.R."/>
        </authorList>
    </citation>
    <scope>NUCLEOTIDE SEQUENCE [LARGE SCALE GENOMIC DNA]</scope>
    <source>
        <strain evidence="2">iAQ1173</strain>
    </source>
</reference>
<evidence type="ECO:0000313" key="1">
    <source>
        <dbReference type="EMBL" id="MQP11212.1"/>
    </source>
</evidence>
<evidence type="ECO:0000313" key="2">
    <source>
        <dbReference type="Proteomes" id="UP000384372"/>
    </source>
</evidence>
<dbReference type="EMBL" id="VZAD01000037">
    <property type="protein sequence ID" value="MQP11212.1"/>
    <property type="molecule type" value="Genomic_DNA"/>
</dbReference>
<comment type="caution">
    <text evidence="1">The sequence shown here is derived from an EMBL/GenBank/DDBJ whole genome shotgun (WGS) entry which is preliminary data.</text>
</comment>
<dbReference type="Pfam" id="PF14092">
    <property type="entry name" value="DUF4270"/>
    <property type="match status" value="1"/>
</dbReference>
<proteinExistence type="predicted"/>
<accession>A0A6A7W9V7</accession>
<organism evidence="1 2">
    <name type="scientific">Segatella copri</name>
    <dbReference type="NCBI Taxonomy" id="165179"/>
    <lineage>
        <taxon>Bacteria</taxon>
        <taxon>Pseudomonadati</taxon>
        <taxon>Bacteroidota</taxon>
        <taxon>Bacteroidia</taxon>
        <taxon>Bacteroidales</taxon>
        <taxon>Prevotellaceae</taxon>
        <taxon>Segatella</taxon>
    </lineage>
</organism>
<name>A0A6A7W9V7_9BACT</name>
<dbReference type="OrthoDB" id="1110209at2"/>
<keyword evidence="2" id="KW-1185">Reference proteome</keyword>
<sequence>MMTIPKPTRTSSTRFVPTNNKIKDIISRIMKLFKITTLAIAALFMASCDDTTDSIGQSVTNRVDGLNISDARYNVITESAATGSVLSNNSNGIIGMVKDPETGNYVTGNYMAQFSTLASFELDTLDYIRYAHGGEYENGVYKGGKVTADSCYLLVNYESSYGDTLAPMKVTAYEMSKPMEEGQNYYSDFDPIAKGYVNTANSYKASATYTLKNKYFKIYLNKRYTAKDGTQYDNYGAYLMTMRKDHPEYFKNNYQFVHNVCPGFYIKHEAGIGNVAKVNIMQLVFCWERWKNIKSYDGLRDSTEKRNYSYPFFSTQEVLQTNYIESDQNSINNMLTQTNCTYLKSPAGIYTTATLPVEDIMRGHENDTLALASVTFPRMNNQESDDEYTFATPANILMIPVDSLTSFFEHGNITNYRTSYTAAFNSSSTSTPKNAYTFNNIGNLITEMYKVPVAKRTANWNKVALLPVSISYVTRDNYQYVSKITHDMGLSTTRLFRGDNSTDSEGKPASPIQIKVIYSKFKE</sequence>
<gene>
    <name evidence="1" type="ORF">F7D20_04365</name>
</gene>
<protein>
    <submittedName>
        <fullName evidence="1">DUF4270 domain-containing protein</fullName>
    </submittedName>
</protein>